<dbReference type="InterPro" id="IPR028431">
    <property type="entry name" value="NADP_DH_HndA-like"/>
</dbReference>
<evidence type="ECO:0000256" key="2">
    <source>
        <dbReference type="ARBA" id="ARBA00022714"/>
    </source>
</evidence>
<dbReference type="InterPro" id="IPR042128">
    <property type="entry name" value="NuoE_dom"/>
</dbReference>
<feature type="binding site" evidence="7">
    <location>
        <position position="126"/>
    </location>
    <ligand>
        <name>[2Fe-2S] cluster</name>
        <dbReference type="ChEBI" id="CHEBI:190135"/>
    </ligand>
</feature>
<sequence length="162" mass="18136">MVEDLLYKKIDEIVAMHAGEKPPIVAILQDIQEEYRYLPRESFPYLAKKLKVSSAKIYGVATFYENFSLEPKGKYVIKICDGTACHVRKSIPILNELRKELGLSAEKHTTDDLLFTVETVSCLGACGLAPVITVNEKVHAAMTPEKAKDLLGDLRKEIVNDK</sequence>
<comment type="cofactor">
    <cofactor evidence="7">
        <name>[2Fe-2S] cluster</name>
        <dbReference type="ChEBI" id="CHEBI:190135"/>
    </cofactor>
    <text evidence="7">Binds 1 [2Fe-2S] cluster.</text>
</comment>
<reference evidence="8" key="1">
    <citation type="submission" date="2021-02" db="EMBL/GenBank/DDBJ databases">
        <title>Abyssanaerobacter marinus gen.nov., sp., nov, anaerobic bacterium isolated from the Onnuri vent field of Indian Ocean and suggestion of Mogibacteriaceae fam. nov., and proposal of reclassification of ambiguous this family's genus member.</title>
        <authorList>
            <person name="Kim Y.J."/>
            <person name="Yang J.-A."/>
        </authorList>
    </citation>
    <scope>NUCLEOTIDE SEQUENCE</scope>
    <source>
        <strain evidence="8">DSM 2634</strain>
    </source>
</reference>
<keyword evidence="5 7" id="KW-0411">Iron-sulfur</keyword>
<comment type="caution">
    <text evidence="8">The sequence shown here is derived from an EMBL/GenBank/DDBJ whole genome shotgun (WGS) entry which is preliminary data.</text>
</comment>
<dbReference type="GO" id="GO:0016491">
    <property type="term" value="F:oxidoreductase activity"/>
    <property type="evidence" value="ECO:0007669"/>
    <property type="project" value="InterPro"/>
</dbReference>
<keyword evidence="3 7" id="KW-0479">Metal-binding</keyword>
<dbReference type="PROSITE" id="PS01099">
    <property type="entry name" value="COMPLEX1_24K"/>
    <property type="match status" value="1"/>
</dbReference>
<feature type="binding site" evidence="7">
    <location>
        <position position="80"/>
    </location>
    <ligand>
        <name>[2Fe-2S] cluster</name>
        <dbReference type="ChEBI" id="CHEBI:190135"/>
    </ligand>
</feature>
<dbReference type="Gene3D" id="1.10.10.1590">
    <property type="entry name" value="NADH-quinone oxidoreductase subunit E"/>
    <property type="match status" value="1"/>
</dbReference>
<comment type="cofactor">
    <cofactor evidence="6">
        <name>[2Fe-2S] cluster</name>
        <dbReference type="ChEBI" id="CHEBI:190135"/>
    </cofactor>
</comment>
<evidence type="ECO:0000256" key="1">
    <source>
        <dbReference type="ARBA" id="ARBA00010643"/>
    </source>
</evidence>
<dbReference type="PIRSF" id="PIRSF000216">
    <property type="entry name" value="NADH_DH_24kDa"/>
    <property type="match status" value="1"/>
</dbReference>
<comment type="similarity">
    <text evidence="1">Belongs to the complex I 24 kDa subunit family.</text>
</comment>
<dbReference type="PANTHER" id="PTHR43342:SF1">
    <property type="entry name" value="BIFURCATING [FEFE] HYDROGENASE GAMMA SUBUNIT"/>
    <property type="match status" value="1"/>
</dbReference>
<dbReference type="SUPFAM" id="SSF52833">
    <property type="entry name" value="Thioredoxin-like"/>
    <property type="match status" value="1"/>
</dbReference>
<dbReference type="CDD" id="cd03064">
    <property type="entry name" value="TRX_Fd_NuoE"/>
    <property type="match status" value="1"/>
</dbReference>
<dbReference type="InterPro" id="IPR002023">
    <property type="entry name" value="NuoE-like"/>
</dbReference>
<dbReference type="PANTHER" id="PTHR43342">
    <property type="entry name" value="NADH-QUINONE OXIDOREDUCTASE, E SUBUNIT"/>
    <property type="match status" value="1"/>
</dbReference>
<evidence type="ECO:0000256" key="7">
    <source>
        <dbReference type="PIRSR" id="PIRSR000216-1"/>
    </source>
</evidence>
<dbReference type="InterPro" id="IPR041921">
    <property type="entry name" value="NuoE_N"/>
</dbReference>
<keyword evidence="2 7" id="KW-0001">2Fe-2S</keyword>
<keyword evidence="9" id="KW-1185">Reference proteome</keyword>
<accession>A0A939D709</accession>
<gene>
    <name evidence="8" type="ORF">JYB65_04880</name>
</gene>
<protein>
    <submittedName>
        <fullName evidence="8">NAD(P)H-dependent oxidoreductase subunit E</fullName>
    </submittedName>
</protein>
<name>A0A939D709_CLOAM</name>
<organism evidence="8 9">
    <name type="scientific">Clostridium aminobutyricum</name>
    <dbReference type="NCBI Taxonomy" id="33953"/>
    <lineage>
        <taxon>Bacteria</taxon>
        <taxon>Bacillati</taxon>
        <taxon>Bacillota</taxon>
        <taxon>Clostridia</taxon>
        <taxon>Eubacteriales</taxon>
        <taxon>Clostridiaceae</taxon>
        <taxon>Clostridium</taxon>
    </lineage>
</organism>
<dbReference type="GO" id="GO:0051537">
    <property type="term" value="F:2 iron, 2 sulfur cluster binding"/>
    <property type="evidence" value="ECO:0007669"/>
    <property type="project" value="UniProtKB-KW"/>
</dbReference>
<dbReference type="GO" id="GO:0046872">
    <property type="term" value="F:metal ion binding"/>
    <property type="evidence" value="ECO:0007669"/>
    <property type="project" value="UniProtKB-KW"/>
</dbReference>
<feature type="binding site" evidence="7">
    <location>
        <position position="122"/>
    </location>
    <ligand>
        <name>[2Fe-2S] cluster</name>
        <dbReference type="ChEBI" id="CHEBI:190135"/>
    </ligand>
</feature>
<evidence type="ECO:0000256" key="4">
    <source>
        <dbReference type="ARBA" id="ARBA00023004"/>
    </source>
</evidence>
<dbReference type="Gene3D" id="3.40.30.10">
    <property type="entry name" value="Glutaredoxin"/>
    <property type="match status" value="1"/>
</dbReference>
<dbReference type="RefSeq" id="WP_206581470.1">
    <property type="nucleotide sequence ID" value="NZ_JAFJZZ010000001.1"/>
</dbReference>
<dbReference type="EMBL" id="JAFJZZ010000001">
    <property type="protein sequence ID" value="MBN7772689.1"/>
    <property type="molecule type" value="Genomic_DNA"/>
</dbReference>
<evidence type="ECO:0000313" key="8">
    <source>
        <dbReference type="EMBL" id="MBN7772689.1"/>
    </source>
</evidence>
<dbReference type="AlphaFoldDB" id="A0A939D709"/>
<evidence type="ECO:0000256" key="6">
    <source>
        <dbReference type="ARBA" id="ARBA00034078"/>
    </source>
</evidence>
<feature type="binding site" evidence="7">
    <location>
        <position position="85"/>
    </location>
    <ligand>
        <name>[2Fe-2S] cluster</name>
        <dbReference type="ChEBI" id="CHEBI:190135"/>
    </ligand>
</feature>
<dbReference type="InterPro" id="IPR036249">
    <property type="entry name" value="Thioredoxin-like_sf"/>
</dbReference>
<proteinExistence type="inferred from homology"/>
<evidence type="ECO:0000256" key="5">
    <source>
        <dbReference type="ARBA" id="ARBA00023014"/>
    </source>
</evidence>
<keyword evidence="4 7" id="KW-0408">Iron</keyword>
<dbReference type="Pfam" id="PF01257">
    <property type="entry name" value="2Fe-2S_thioredx"/>
    <property type="match status" value="1"/>
</dbReference>
<evidence type="ECO:0000256" key="3">
    <source>
        <dbReference type="ARBA" id="ARBA00022723"/>
    </source>
</evidence>
<dbReference type="Proteomes" id="UP000664545">
    <property type="component" value="Unassembled WGS sequence"/>
</dbReference>
<evidence type="ECO:0000313" key="9">
    <source>
        <dbReference type="Proteomes" id="UP000664545"/>
    </source>
</evidence>